<organism evidence="7 8">
    <name type="scientific">Calycina marina</name>
    <dbReference type="NCBI Taxonomy" id="1763456"/>
    <lineage>
        <taxon>Eukaryota</taxon>
        <taxon>Fungi</taxon>
        <taxon>Dikarya</taxon>
        <taxon>Ascomycota</taxon>
        <taxon>Pezizomycotina</taxon>
        <taxon>Leotiomycetes</taxon>
        <taxon>Helotiales</taxon>
        <taxon>Pezizellaceae</taxon>
        <taxon>Calycina</taxon>
    </lineage>
</organism>
<feature type="compositionally biased region" description="Basic and acidic residues" evidence="5">
    <location>
        <begin position="105"/>
        <end position="125"/>
    </location>
</feature>
<dbReference type="InterPro" id="IPR003000">
    <property type="entry name" value="Sirtuin"/>
</dbReference>
<feature type="region of interest" description="Disordered" evidence="5">
    <location>
        <begin position="564"/>
        <end position="632"/>
    </location>
</feature>
<name>A0A9P8CGJ8_9HELO</name>
<evidence type="ECO:0000256" key="3">
    <source>
        <dbReference type="ARBA" id="ARBA00023027"/>
    </source>
</evidence>
<feature type="binding site" evidence="4">
    <location>
        <position position="330"/>
    </location>
    <ligand>
        <name>Zn(2+)</name>
        <dbReference type="ChEBI" id="CHEBI:29105"/>
    </ligand>
</feature>
<dbReference type="InterPro" id="IPR050134">
    <property type="entry name" value="NAD-dep_sirtuin_deacylases"/>
</dbReference>
<dbReference type="GO" id="GO:0017136">
    <property type="term" value="F:histone deacetylase activity, NAD-dependent"/>
    <property type="evidence" value="ECO:0007669"/>
    <property type="project" value="TreeGrafter"/>
</dbReference>
<feature type="region of interest" description="Disordered" evidence="5">
    <location>
        <begin position="103"/>
        <end position="170"/>
    </location>
</feature>
<comment type="caution">
    <text evidence="7">The sequence shown here is derived from an EMBL/GenBank/DDBJ whole genome shotgun (WGS) entry which is preliminary data.</text>
</comment>
<dbReference type="Gene3D" id="3.30.1600.10">
    <property type="entry name" value="SIR2/SIRT2 'Small Domain"/>
    <property type="match status" value="2"/>
</dbReference>
<evidence type="ECO:0000256" key="2">
    <source>
        <dbReference type="ARBA" id="ARBA00022679"/>
    </source>
</evidence>
<accession>A0A9P8CGJ8</accession>
<keyword evidence="8" id="KW-1185">Reference proteome</keyword>
<keyword evidence="4" id="KW-0862">Zinc</keyword>
<dbReference type="SUPFAM" id="SSF52467">
    <property type="entry name" value="DHS-like NAD/FAD-binding domain"/>
    <property type="match status" value="1"/>
</dbReference>
<dbReference type="OrthoDB" id="2919105at2759"/>
<feature type="domain" description="Deacetylase sirtuin-type" evidence="6">
    <location>
        <begin position="4"/>
        <end position="495"/>
    </location>
</feature>
<sequence>MPTTNVGPDSGEELQGIADVLGKSKKVVVVTGAGISTNCGIPDFRSENGLYSMIQAQYDAALKNPPWETRDDYDIDDRPKKKRRRWYFEVVRQEDGEVVEVIDPDSEKHEEYHEGGQGVEGRELSKFPSPTLAPKIRSGTPQQANLSVSDNICSSPLSSVPDTPLDSADVMDTNTQSTLASSVTSTRSPSPIEASQVTRLELPNLKGKDLFDRQVWSTPFSTSIFYMFITRFRQAIQQDITILSPTHSFIKTLRDGGRLVRNYTQNIDCLEERMGLTTKLELGPGNRARFSSKLQRMRRPDGIDRNSPHDGGVEVVQLHGSLAFLRCQLCAKRSNWDVERESSMLSGTAPVCPSCSEYSEQRAGKGRRGIAVGRLRPDIVLYGEEQPADSLVGPIITHDLGLNPDVLLILGTSLRVHGLKLMVREFAKAVHSRGGKVVFINRTKPPESTWGDIIDYWVGWDCDAWVTDLKKRCGDLWMQQGTVFEETKARKESAAAAKRKKGATVKSSSVEGRKKSRPQCEREDKLNGAYLTLKILDMLRPLLDAEGNPSLRKTYWPLEARQWAGGTPKQLPPKVTKPSTASLKRKLSNLEDTARKKRKSLPSAPPAAHLANTSQPRQPRRSLPAKQLVQRDATQNTDLTWEQIRQVAPSLGEKPPPSGRIAWDELARNLSPLIKLYAHTYPADWQSTTYGCIPVPNLITHPPRGYTMPTHVPKHKYGTRAKQTPATPTSPALEARIKNRSSISNILSSPMSSQSSNEMFYDAQETVVS</sequence>
<dbReference type="InterPro" id="IPR026590">
    <property type="entry name" value="Ssirtuin_cat_dom"/>
</dbReference>
<evidence type="ECO:0000313" key="7">
    <source>
        <dbReference type="EMBL" id="KAG9245790.1"/>
    </source>
</evidence>
<dbReference type="GO" id="GO:0005634">
    <property type="term" value="C:nucleus"/>
    <property type="evidence" value="ECO:0007669"/>
    <property type="project" value="TreeGrafter"/>
</dbReference>
<feature type="binding site" evidence="4">
    <location>
        <position position="352"/>
    </location>
    <ligand>
        <name>Zn(2+)</name>
        <dbReference type="ChEBI" id="CHEBI:29105"/>
    </ligand>
</feature>
<reference evidence="7" key="1">
    <citation type="journal article" date="2021" name="IMA Fungus">
        <title>Genomic characterization of three marine fungi, including Emericellopsis atlantica sp. nov. with signatures of a generalist lifestyle and marine biomass degradation.</title>
        <authorList>
            <person name="Hagestad O.C."/>
            <person name="Hou L."/>
            <person name="Andersen J.H."/>
            <person name="Hansen E.H."/>
            <person name="Altermark B."/>
            <person name="Li C."/>
            <person name="Kuhnert E."/>
            <person name="Cox R.J."/>
            <person name="Crous P.W."/>
            <person name="Spatafora J.W."/>
            <person name="Lail K."/>
            <person name="Amirebrahimi M."/>
            <person name="Lipzen A."/>
            <person name="Pangilinan J."/>
            <person name="Andreopoulos W."/>
            <person name="Hayes R.D."/>
            <person name="Ng V."/>
            <person name="Grigoriev I.V."/>
            <person name="Jackson S.A."/>
            <person name="Sutton T.D.S."/>
            <person name="Dobson A.D.W."/>
            <person name="Rama T."/>
        </authorList>
    </citation>
    <scope>NUCLEOTIDE SEQUENCE</scope>
    <source>
        <strain evidence="7">TRa3180A</strain>
    </source>
</reference>
<dbReference type="GO" id="GO:0046872">
    <property type="term" value="F:metal ion binding"/>
    <property type="evidence" value="ECO:0007669"/>
    <property type="project" value="UniProtKB-KW"/>
</dbReference>
<dbReference type="Gene3D" id="3.40.50.1220">
    <property type="entry name" value="TPP-binding domain"/>
    <property type="match status" value="2"/>
</dbReference>
<feature type="binding site" evidence="4">
    <location>
        <position position="327"/>
    </location>
    <ligand>
        <name>Zn(2+)</name>
        <dbReference type="ChEBI" id="CHEBI:29105"/>
    </ligand>
</feature>
<feature type="binding site" evidence="4">
    <location>
        <position position="355"/>
    </location>
    <ligand>
        <name>Zn(2+)</name>
        <dbReference type="ChEBI" id="CHEBI:29105"/>
    </ligand>
</feature>
<feature type="compositionally biased region" description="Polar residues" evidence="5">
    <location>
        <begin position="139"/>
        <end position="161"/>
    </location>
</feature>
<gene>
    <name evidence="7" type="ORF">BJ878DRAFT_332967</name>
</gene>
<feature type="region of interest" description="Disordered" evidence="5">
    <location>
        <begin position="494"/>
        <end position="523"/>
    </location>
</feature>
<dbReference type="PANTHER" id="PTHR11085">
    <property type="entry name" value="NAD-DEPENDENT PROTEIN DEACYLASE SIRTUIN-5, MITOCHONDRIAL-RELATED"/>
    <property type="match status" value="1"/>
</dbReference>
<keyword evidence="4" id="KW-0479">Metal-binding</keyword>
<dbReference type="PANTHER" id="PTHR11085:SF8">
    <property type="entry name" value="NAD-DEPENDENT HISTONE DEACETYLASE HST3"/>
    <property type="match status" value="1"/>
</dbReference>
<keyword evidence="3" id="KW-0520">NAD</keyword>
<evidence type="ECO:0000313" key="8">
    <source>
        <dbReference type="Proteomes" id="UP000887226"/>
    </source>
</evidence>
<dbReference type="InterPro" id="IPR026591">
    <property type="entry name" value="Sirtuin_cat_small_dom_sf"/>
</dbReference>
<protein>
    <submittedName>
        <fullName evidence="7">DHS-like NAD/FAD-binding domain-containing protein</fullName>
    </submittedName>
</protein>
<feature type="active site" description="Proton acceptor" evidence="4">
    <location>
        <position position="319"/>
    </location>
</feature>
<dbReference type="Proteomes" id="UP000887226">
    <property type="component" value="Unassembled WGS sequence"/>
</dbReference>
<keyword evidence="2" id="KW-0808">Transferase</keyword>
<feature type="region of interest" description="Disordered" evidence="5">
    <location>
        <begin position="746"/>
        <end position="769"/>
    </location>
</feature>
<comment type="similarity">
    <text evidence="1">Belongs to the sirtuin family. Class I subfamily.</text>
</comment>
<dbReference type="GO" id="GO:0070403">
    <property type="term" value="F:NAD+ binding"/>
    <property type="evidence" value="ECO:0007669"/>
    <property type="project" value="InterPro"/>
</dbReference>
<dbReference type="AlphaFoldDB" id="A0A9P8CGJ8"/>
<feature type="compositionally biased region" description="Low complexity" evidence="5">
    <location>
        <begin position="746"/>
        <end position="757"/>
    </location>
</feature>
<evidence type="ECO:0000256" key="1">
    <source>
        <dbReference type="ARBA" id="ARBA00006924"/>
    </source>
</evidence>
<evidence type="ECO:0000259" key="6">
    <source>
        <dbReference type="PROSITE" id="PS50305"/>
    </source>
</evidence>
<evidence type="ECO:0000256" key="5">
    <source>
        <dbReference type="SAM" id="MobiDB-lite"/>
    </source>
</evidence>
<dbReference type="InterPro" id="IPR029035">
    <property type="entry name" value="DHS-like_NAD/FAD-binding_dom"/>
</dbReference>
<dbReference type="PROSITE" id="PS50305">
    <property type="entry name" value="SIRTUIN"/>
    <property type="match status" value="1"/>
</dbReference>
<dbReference type="Pfam" id="PF02146">
    <property type="entry name" value="SIR2"/>
    <property type="match status" value="3"/>
</dbReference>
<evidence type="ECO:0000256" key="4">
    <source>
        <dbReference type="PROSITE-ProRule" id="PRU00236"/>
    </source>
</evidence>
<dbReference type="EMBL" id="MU253830">
    <property type="protein sequence ID" value="KAG9245790.1"/>
    <property type="molecule type" value="Genomic_DNA"/>
</dbReference>
<proteinExistence type="inferred from homology"/>